<protein>
    <submittedName>
        <fullName evidence="2">Uncharacterized protein</fullName>
    </submittedName>
</protein>
<feature type="compositionally biased region" description="Basic and acidic residues" evidence="1">
    <location>
        <begin position="1"/>
        <end position="23"/>
    </location>
</feature>
<organism evidence="2 3">
    <name type="scientific">Patella caerulea</name>
    <name type="common">Rayed Mediterranean limpet</name>
    <dbReference type="NCBI Taxonomy" id="87958"/>
    <lineage>
        <taxon>Eukaryota</taxon>
        <taxon>Metazoa</taxon>
        <taxon>Spiralia</taxon>
        <taxon>Lophotrochozoa</taxon>
        <taxon>Mollusca</taxon>
        <taxon>Gastropoda</taxon>
        <taxon>Patellogastropoda</taxon>
        <taxon>Patelloidea</taxon>
        <taxon>Patellidae</taxon>
        <taxon>Patella</taxon>
    </lineage>
</organism>
<accession>A0AAN8PJ25</accession>
<sequence length="123" mass="13348">MAEKMLTDKLPSNDKDDIKDTSKSLKSTKKKPDQLSSPKRSKKTLVGTRKVGLGQSSQLTGEKTCRSMTSNSSDAHGIDANFSNTNRQPTSQVGLSSASNELSVLCQQMTSTITEQIRKGLNQ</sequence>
<evidence type="ECO:0000256" key="1">
    <source>
        <dbReference type="SAM" id="MobiDB-lite"/>
    </source>
</evidence>
<dbReference type="AlphaFoldDB" id="A0AAN8PJ25"/>
<feature type="compositionally biased region" description="Polar residues" evidence="1">
    <location>
        <begin position="81"/>
        <end position="95"/>
    </location>
</feature>
<dbReference type="EMBL" id="JAZGQO010000010">
    <property type="protein sequence ID" value="KAK6176053.1"/>
    <property type="molecule type" value="Genomic_DNA"/>
</dbReference>
<feature type="region of interest" description="Disordered" evidence="1">
    <location>
        <begin position="1"/>
        <end position="95"/>
    </location>
</feature>
<keyword evidence="3" id="KW-1185">Reference proteome</keyword>
<evidence type="ECO:0000313" key="3">
    <source>
        <dbReference type="Proteomes" id="UP001347796"/>
    </source>
</evidence>
<dbReference type="Proteomes" id="UP001347796">
    <property type="component" value="Unassembled WGS sequence"/>
</dbReference>
<proteinExistence type="predicted"/>
<name>A0AAN8PJ25_PATCE</name>
<gene>
    <name evidence="2" type="ORF">SNE40_014413</name>
</gene>
<feature type="compositionally biased region" description="Polar residues" evidence="1">
    <location>
        <begin position="54"/>
        <end position="74"/>
    </location>
</feature>
<evidence type="ECO:0000313" key="2">
    <source>
        <dbReference type="EMBL" id="KAK6176053.1"/>
    </source>
</evidence>
<reference evidence="2 3" key="1">
    <citation type="submission" date="2024-01" db="EMBL/GenBank/DDBJ databases">
        <title>The genome of the rayed Mediterranean limpet Patella caerulea (Linnaeus, 1758).</title>
        <authorList>
            <person name="Anh-Thu Weber A."/>
            <person name="Halstead-Nussloch G."/>
        </authorList>
    </citation>
    <scope>NUCLEOTIDE SEQUENCE [LARGE SCALE GENOMIC DNA]</scope>
    <source>
        <strain evidence="2">AATW-2023a</strain>
        <tissue evidence="2">Whole specimen</tissue>
    </source>
</reference>
<comment type="caution">
    <text evidence="2">The sequence shown here is derived from an EMBL/GenBank/DDBJ whole genome shotgun (WGS) entry which is preliminary data.</text>
</comment>